<protein>
    <submittedName>
        <fullName evidence="3">ThiJ/PfpI family protein</fullName>
    </submittedName>
</protein>
<dbReference type="Gene3D" id="3.40.50.880">
    <property type="match status" value="1"/>
</dbReference>
<name>A0A4P2VEU5_9ARCH</name>
<dbReference type="InterPro" id="IPR002818">
    <property type="entry name" value="DJ-1/PfpI"/>
</dbReference>
<proteinExistence type="inferred from homology"/>
<dbReference type="InterPro" id="IPR006286">
    <property type="entry name" value="C56_PfpI-like"/>
</dbReference>
<dbReference type="RefSeq" id="WP_174448266.1">
    <property type="nucleotide sequence ID" value="NZ_AP018732.1"/>
</dbReference>
<dbReference type="Proteomes" id="UP000509448">
    <property type="component" value="Chromosome"/>
</dbReference>
<dbReference type="PANTHER" id="PTHR42733:SF13">
    <property type="entry name" value="DJ-1_PFPI DOMAIN-CONTAINING PROTEIN"/>
    <property type="match status" value="1"/>
</dbReference>
<reference evidence="3 4" key="1">
    <citation type="journal article" date="2019" name="ISME J.">
        <title>Isolation and characterization of a thermophilic sulfur- and iron-reducing thaumarchaeote from a terrestrial acidic hot spring.</title>
        <authorList>
            <person name="Kato S."/>
            <person name="Itoh T."/>
            <person name="Yuki M."/>
            <person name="Nagamori M."/>
            <person name="Ohnishi M."/>
            <person name="Uematsu K."/>
            <person name="Suzuki K."/>
            <person name="Takashina T."/>
            <person name="Ohkuma M."/>
        </authorList>
    </citation>
    <scope>NUCLEOTIDE SEQUENCE [LARGE SCALE GENOMIC DNA]</scope>
    <source>
        <strain evidence="3 4">NAS-02</strain>
    </source>
</reference>
<evidence type="ECO:0000313" key="4">
    <source>
        <dbReference type="Proteomes" id="UP000509448"/>
    </source>
</evidence>
<evidence type="ECO:0000256" key="1">
    <source>
        <dbReference type="ARBA" id="ARBA00008542"/>
    </source>
</evidence>
<feature type="domain" description="DJ-1/PfpI" evidence="2">
    <location>
        <begin position="7"/>
        <end position="164"/>
    </location>
</feature>
<dbReference type="SUPFAM" id="SSF52317">
    <property type="entry name" value="Class I glutamine amidotransferase-like"/>
    <property type="match status" value="1"/>
</dbReference>
<organism evidence="3 4">
    <name type="scientific">Conexivisphaera calida</name>
    <dbReference type="NCBI Taxonomy" id="1874277"/>
    <lineage>
        <taxon>Archaea</taxon>
        <taxon>Nitrososphaerota</taxon>
        <taxon>Conexivisphaeria</taxon>
        <taxon>Conexivisphaerales</taxon>
        <taxon>Conexivisphaeraceae</taxon>
        <taxon>Conexivisphaera</taxon>
    </lineage>
</organism>
<evidence type="ECO:0000313" key="3">
    <source>
        <dbReference type="EMBL" id="BBE41983.1"/>
    </source>
</evidence>
<gene>
    <name evidence="3" type="ORF">NAS2_0594</name>
</gene>
<dbReference type="PROSITE" id="PS51276">
    <property type="entry name" value="PEPTIDASE_C56_PFPI"/>
    <property type="match status" value="1"/>
</dbReference>
<sequence>MAGGPARALVVTHDLFDELEAFYSIYRLMEMGLEVRVASTEVRELRGKNWSATLRPEMTVSEALGGRWDVVVFPGGYAPDRLRRYDEVKELARRTVEGGGVLVSICHAAWIVISSGLARGRRLTGSRGVWDDIANAGGVVVDEPYVEDGNVISTRSYRDFPQFWPRLEERLRRLGIVD</sequence>
<accession>A0A4P2VEU5</accession>
<comment type="similarity">
    <text evidence="1">Belongs to the peptidase C56 family.</text>
</comment>
<dbReference type="KEGG" id="ccai:NAS2_0594"/>
<dbReference type="EMBL" id="AP018732">
    <property type="protein sequence ID" value="BBE41983.1"/>
    <property type="molecule type" value="Genomic_DNA"/>
</dbReference>
<dbReference type="PANTHER" id="PTHR42733">
    <property type="entry name" value="DJ-1 PROTEIN"/>
    <property type="match status" value="1"/>
</dbReference>
<dbReference type="OrthoDB" id="82036at2157"/>
<dbReference type="InterPro" id="IPR029062">
    <property type="entry name" value="Class_I_gatase-like"/>
</dbReference>
<dbReference type="Pfam" id="PF01965">
    <property type="entry name" value="DJ-1_PfpI"/>
    <property type="match status" value="1"/>
</dbReference>
<dbReference type="GeneID" id="55584410"/>
<keyword evidence="4" id="KW-1185">Reference proteome</keyword>
<dbReference type="AlphaFoldDB" id="A0A4P2VEU5"/>
<evidence type="ECO:0000259" key="2">
    <source>
        <dbReference type="Pfam" id="PF01965"/>
    </source>
</evidence>